<protein>
    <submittedName>
        <fullName evidence="1">Uncharacterized protein</fullName>
    </submittedName>
</protein>
<organism evidence="1 2">
    <name type="scientific">Lymnaea stagnalis</name>
    <name type="common">Great pond snail</name>
    <name type="synonym">Helix stagnalis</name>
    <dbReference type="NCBI Taxonomy" id="6523"/>
    <lineage>
        <taxon>Eukaryota</taxon>
        <taxon>Metazoa</taxon>
        <taxon>Spiralia</taxon>
        <taxon>Lophotrochozoa</taxon>
        <taxon>Mollusca</taxon>
        <taxon>Gastropoda</taxon>
        <taxon>Heterobranchia</taxon>
        <taxon>Euthyneura</taxon>
        <taxon>Panpulmonata</taxon>
        <taxon>Hygrophila</taxon>
        <taxon>Lymnaeoidea</taxon>
        <taxon>Lymnaeidae</taxon>
        <taxon>Lymnaea</taxon>
    </lineage>
</organism>
<evidence type="ECO:0000313" key="2">
    <source>
        <dbReference type="Proteomes" id="UP001497497"/>
    </source>
</evidence>
<dbReference type="EMBL" id="CAXITT010000231">
    <property type="protein sequence ID" value="CAL1536475.1"/>
    <property type="molecule type" value="Genomic_DNA"/>
</dbReference>
<accession>A0AAV2HSE1</accession>
<reference evidence="1 2" key="1">
    <citation type="submission" date="2024-04" db="EMBL/GenBank/DDBJ databases">
        <authorList>
            <consortium name="Genoscope - CEA"/>
            <person name="William W."/>
        </authorList>
    </citation>
    <scope>NUCLEOTIDE SEQUENCE [LARGE SCALE GENOMIC DNA]</scope>
</reference>
<sequence length="39" mass="4498">MIAVQEFVRETWEDFKSPTTSTFTSKMGVCRQTVANLEE</sequence>
<comment type="caution">
    <text evidence="1">The sequence shown here is derived from an EMBL/GenBank/DDBJ whole genome shotgun (WGS) entry which is preliminary data.</text>
</comment>
<dbReference type="AlphaFoldDB" id="A0AAV2HSE1"/>
<dbReference type="Proteomes" id="UP001497497">
    <property type="component" value="Unassembled WGS sequence"/>
</dbReference>
<evidence type="ECO:0000313" key="1">
    <source>
        <dbReference type="EMBL" id="CAL1536475.1"/>
    </source>
</evidence>
<feature type="non-terminal residue" evidence="1">
    <location>
        <position position="39"/>
    </location>
</feature>
<gene>
    <name evidence="1" type="ORF">GSLYS_00010388001</name>
</gene>
<keyword evidence="2" id="KW-1185">Reference proteome</keyword>
<proteinExistence type="predicted"/>
<name>A0AAV2HSE1_LYMST</name>